<name>A0A0A2LHL2_9FLAO</name>
<accession>A0A0A2LHL2</accession>
<reference evidence="1 2" key="1">
    <citation type="submission" date="2013-09" db="EMBL/GenBank/DDBJ databases">
        <authorList>
            <person name="Zeng Z."/>
            <person name="Chen C."/>
        </authorList>
    </citation>
    <scope>NUCLEOTIDE SEQUENCE [LARGE SCALE GENOMIC DNA]</scope>
    <source>
        <strain evidence="1 2">F44-8</strain>
    </source>
</reference>
<dbReference type="PROSITE" id="PS51257">
    <property type="entry name" value="PROKAR_LIPOPROTEIN"/>
    <property type="match status" value="1"/>
</dbReference>
<dbReference type="STRING" id="1406840.Q763_12510"/>
<evidence type="ECO:0000313" key="1">
    <source>
        <dbReference type="EMBL" id="KGO79667.1"/>
    </source>
</evidence>
<evidence type="ECO:0000313" key="2">
    <source>
        <dbReference type="Proteomes" id="UP000030129"/>
    </source>
</evidence>
<dbReference type="EMBL" id="JRLV01000015">
    <property type="protein sequence ID" value="KGO79667.1"/>
    <property type="molecule type" value="Genomic_DNA"/>
</dbReference>
<gene>
    <name evidence="1" type="ORF">Q763_12510</name>
</gene>
<dbReference type="Proteomes" id="UP000030129">
    <property type="component" value="Unassembled WGS sequence"/>
</dbReference>
<dbReference type="eggNOG" id="COG2067">
    <property type="taxonomic scope" value="Bacteria"/>
</dbReference>
<comment type="caution">
    <text evidence="1">The sequence shown here is derived from an EMBL/GenBank/DDBJ whole genome shotgun (WGS) entry which is preliminary data.</text>
</comment>
<dbReference type="RefSeq" id="WP_035134701.1">
    <property type="nucleotide sequence ID" value="NZ_JRLV01000015.1"/>
</dbReference>
<keyword evidence="2" id="KW-1185">Reference proteome</keyword>
<sequence>MRSFFIVAVVFFAGCFSVYSQVVGDFTVNGNVSYSYMIDSQDLTFSARNADDLDGLRNGVSVELSAYYMPRPNLGWGIRYNRFSSSVSVSDIDILAPNNEVGVGDASEDVTISYIGVSQLVRNRSRRFYLSYEPTIGYVRYKNKVYALGDYNVTSKGLGIGCSLSYSYNPFQGFLVGPKIGMLYALMSDYHIEGPDGFGEKQDKGMQNFLRFNAGVMVSYTF</sequence>
<evidence type="ECO:0008006" key="3">
    <source>
        <dbReference type="Google" id="ProtNLM"/>
    </source>
</evidence>
<dbReference type="AlphaFoldDB" id="A0A0A2LHL2"/>
<proteinExistence type="predicted"/>
<protein>
    <recommendedName>
        <fullName evidence="3">Outer membrane protein beta-barrel domain-containing protein</fullName>
    </recommendedName>
</protein>
<organism evidence="1 2">
    <name type="scientific">Flavobacterium beibuense F44-8</name>
    <dbReference type="NCBI Taxonomy" id="1406840"/>
    <lineage>
        <taxon>Bacteria</taxon>
        <taxon>Pseudomonadati</taxon>
        <taxon>Bacteroidota</taxon>
        <taxon>Flavobacteriia</taxon>
        <taxon>Flavobacteriales</taxon>
        <taxon>Flavobacteriaceae</taxon>
        <taxon>Flavobacterium</taxon>
    </lineage>
</organism>